<evidence type="ECO:0000313" key="1">
    <source>
        <dbReference type="EMBL" id="KAH0570363.1"/>
    </source>
</evidence>
<dbReference type="GeneID" id="94302364"/>
<dbReference type="EMBL" id="AUWU02000008">
    <property type="protein sequence ID" value="KAH0570363.1"/>
    <property type="molecule type" value="Genomic_DNA"/>
</dbReference>
<gene>
    <name evidence="1" type="ORF">SS50377_28341</name>
</gene>
<dbReference type="AlphaFoldDB" id="A0A9P8LLI4"/>
<reference evidence="1 2" key="1">
    <citation type="journal article" date="2014" name="PLoS Genet.">
        <title>The Genome of Spironucleus salmonicida Highlights a Fish Pathogen Adapted to Fluctuating Environments.</title>
        <authorList>
            <person name="Xu F."/>
            <person name="Jerlstrom-Hultqvist J."/>
            <person name="Einarsson E."/>
            <person name="Astvaldsson A."/>
            <person name="Svard S.G."/>
            <person name="Andersson J.O."/>
        </authorList>
    </citation>
    <scope>NUCLEOTIDE SEQUENCE [LARGE SCALE GENOMIC DNA]</scope>
    <source>
        <strain evidence="1 2">ATCC 50377</strain>
    </source>
</reference>
<evidence type="ECO:0000313" key="2">
    <source>
        <dbReference type="Proteomes" id="UP000018208"/>
    </source>
</evidence>
<proteinExistence type="predicted"/>
<dbReference type="RefSeq" id="XP_067761136.1">
    <property type="nucleotide sequence ID" value="XM_067912114.1"/>
</dbReference>
<name>A0A9P8LLI4_9EUKA</name>
<protein>
    <submittedName>
        <fullName evidence="1">Uncharacterized protein</fullName>
    </submittedName>
</protein>
<comment type="caution">
    <text evidence="1">The sequence shown here is derived from an EMBL/GenBank/DDBJ whole genome shotgun (WGS) entry which is preliminary data.</text>
</comment>
<sequence>MTNIQIQKIIAKMLIRTKFQKKTLVYQQQEISFSIIQQNYIRPQTSLPNLLASNIFPKGIINLTSETRILTSTQTHRSQQNQSKVYNGRRIGYIRQIIQSIFNSKYIKLLECRPSTKLSKLNGNYKVDFIKFYQVIDHNKKSSNGILRLVQPVNYISIIQRLESQLFCNKQQCEKIDG</sequence>
<accession>A0A9P8LLI4</accession>
<organism evidence="1 2">
    <name type="scientific">Spironucleus salmonicida</name>
    <dbReference type="NCBI Taxonomy" id="348837"/>
    <lineage>
        <taxon>Eukaryota</taxon>
        <taxon>Metamonada</taxon>
        <taxon>Diplomonadida</taxon>
        <taxon>Hexamitidae</taxon>
        <taxon>Hexamitinae</taxon>
        <taxon>Spironucleus</taxon>
    </lineage>
</organism>
<keyword evidence="2" id="KW-1185">Reference proteome</keyword>
<dbReference type="KEGG" id="ssao:94302364"/>
<dbReference type="Proteomes" id="UP000018208">
    <property type="component" value="Unassembled WGS sequence"/>
</dbReference>